<dbReference type="EMBL" id="CAADFQ010000010">
    <property type="protein sequence ID" value="VFK29562.1"/>
    <property type="molecule type" value="Genomic_DNA"/>
</dbReference>
<dbReference type="EMBL" id="CAADFO010000044">
    <property type="protein sequence ID" value="VFK29001.1"/>
    <property type="molecule type" value="Genomic_DNA"/>
</dbReference>
<evidence type="ECO:0000313" key="3">
    <source>
        <dbReference type="EMBL" id="VFK74832.1"/>
    </source>
</evidence>
<reference evidence="1" key="1">
    <citation type="submission" date="2019-02" db="EMBL/GenBank/DDBJ databases">
        <authorList>
            <person name="Gruber-Vodicka R. H."/>
            <person name="Seah K. B. B."/>
        </authorList>
    </citation>
    <scope>NUCLEOTIDE SEQUENCE</scope>
    <source>
        <strain evidence="1">BECK_BZ197</strain>
        <strain evidence="3">BECK_BZ198</strain>
        <strain evidence="2">BECK_BZ199</strain>
    </source>
</reference>
<organism evidence="1">
    <name type="scientific">Candidatus Kentrum sp. MB</name>
    <dbReference type="NCBI Taxonomy" id="2138164"/>
    <lineage>
        <taxon>Bacteria</taxon>
        <taxon>Pseudomonadati</taxon>
        <taxon>Pseudomonadota</taxon>
        <taxon>Gammaproteobacteria</taxon>
        <taxon>Candidatus Kentrum</taxon>
    </lineage>
</organism>
<evidence type="ECO:0000313" key="2">
    <source>
        <dbReference type="EMBL" id="VFK29562.1"/>
    </source>
</evidence>
<gene>
    <name evidence="1" type="ORF">BECKMB1821G_GA0114241_104414</name>
    <name evidence="3" type="ORF">BECKMB1821H_GA0114242_101060</name>
    <name evidence="2" type="ORF">BECKMB1821I_GA0114274_101060</name>
</gene>
<dbReference type="AlphaFoldDB" id="A0A450XI63"/>
<name>A0A450XI63_9GAMM</name>
<sequence length="96" mass="11052">MKPLPPNEELTALARRTIWFKTPEEALRAPVHFIAHVLTYGTHRDVEALRHHVSDQELAEAIKNAPPGVFDARSWTYWNLKIGRHPAPPLPKRRFA</sequence>
<evidence type="ECO:0000313" key="1">
    <source>
        <dbReference type="EMBL" id="VFK29001.1"/>
    </source>
</evidence>
<dbReference type="EMBL" id="CAADGH010000010">
    <property type="protein sequence ID" value="VFK74832.1"/>
    <property type="molecule type" value="Genomic_DNA"/>
</dbReference>
<proteinExistence type="predicted"/>
<protein>
    <submittedName>
        <fullName evidence="1">Uncharacterized protein</fullName>
    </submittedName>
</protein>
<accession>A0A450XI63</accession>